<dbReference type="SUPFAM" id="SSF55874">
    <property type="entry name" value="ATPase domain of HSP90 chaperone/DNA topoisomerase II/histidine kinase"/>
    <property type="match status" value="1"/>
</dbReference>
<keyword evidence="7" id="KW-0812">Transmembrane</keyword>
<evidence type="ECO:0000256" key="1">
    <source>
        <dbReference type="ARBA" id="ARBA00000085"/>
    </source>
</evidence>
<evidence type="ECO:0000313" key="11">
    <source>
        <dbReference type="EMBL" id="MDK2126036.1"/>
    </source>
</evidence>
<dbReference type="InterPro" id="IPR003661">
    <property type="entry name" value="HisK_dim/P_dom"/>
</dbReference>
<evidence type="ECO:0000259" key="10">
    <source>
        <dbReference type="PROSITE" id="PS50113"/>
    </source>
</evidence>
<dbReference type="InterPro" id="IPR050351">
    <property type="entry name" value="BphY/WalK/GraS-like"/>
</dbReference>
<keyword evidence="3" id="KW-0597">Phosphoprotein</keyword>
<feature type="domain" description="Histidine kinase" evidence="8">
    <location>
        <begin position="560"/>
        <end position="776"/>
    </location>
</feature>
<dbReference type="Pfam" id="PF02518">
    <property type="entry name" value="HATPase_c"/>
    <property type="match status" value="1"/>
</dbReference>
<gene>
    <name evidence="11" type="ORF">PZA18_18490</name>
</gene>
<dbReference type="InterPro" id="IPR005467">
    <property type="entry name" value="His_kinase_dom"/>
</dbReference>
<comment type="caution">
    <text evidence="11">The sequence shown here is derived from an EMBL/GenBank/DDBJ whole genome shotgun (WGS) entry which is preliminary data.</text>
</comment>
<feature type="transmembrane region" description="Helical" evidence="7">
    <location>
        <begin position="13"/>
        <end position="32"/>
    </location>
</feature>
<dbReference type="Gene3D" id="1.10.287.130">
    <property type="match status" value="1"/>
</dbReference>
<dbReference type="Proteomes" id="UP001172778">
    <property type="component" value="Unassembled WGS sequence"/>
</dbReference>
<evidence type="ECO:0000259" key="8">
    <source>
        <dbReference type="PROSITE" id="PS50109"/>
    </source>
</evidence>
<dbReference type="Gene3D" id="3.30.450.20">
    <property type="entry name" value="PAS domain"/>
    <property type="match status" value="2"/>
</dbReference>
<keyword evidence="4" id="KW-0808">Transferase</keyword>
<feature type="domain" description="PAS" evidence="9">
    <location>
        <begin position="401"/>
        <end position="476"/>
    </location>
</feature>
<comment type="catalytic activity">
    <reaction evidence="1">
        <text>ATP + protein L-histidine = ADP + protein N-phospho-L-histidine.</text>
        <dbReference type="EC" id="2.7.13.3"/>
    </reaction>
</comment>
<dbReference type="InterPro" id="IPR003594">
    <property type="entry name" value="HATPase_dom"/>
</dbReference>
<evidence type="ECO:0000256" key="5">
    <source>
        <dbReference type="ARBA" id="ARBA00022777"/>
    </source>
</evidence>
<keyword evidence="7" id="KW-1133">Transmembrane helix</keyword>
<feature type="transmembrane region" description="Helical" evidence="7">
    <location>
        <begin position="361"/>
        <end position="382"/>
    </location>
</feature>
<dbReference type="SMART" id="SM00387">
    <property type="entry name" value="HATPase_c"/>
    <property type="match status" value="1"/>
</dbReference>
<dbReference type="CDD" id="cd00130">
    <property type="entry name" value="PAS"/>
    <property type="match status" value="1"/>
</dbReference>
<dbReference type="CDD" id="cd00082">
    <property type="entry name" value="HisKA"/>
    <property type="match status" value="1"/>
</dbReference>
<dbReference type="SMART" id="SM00086">
    <property type="entry name" value="PAC"/>
    <property type="match status" value="1"/>
</dbReference>
<evidence type="ECO:0000256" key="3">
    <source>
        <dbReference type="ARBA" id="ARBA00022553"/>
    </source>
</evidence>
<evidence type="ECO:0000256" key="7">
    <source>
        <dbReference type="SAM" id="Phobius"/>
    </source>
</evidence>
<dbReference type="InterPro" id="IPR004358">
    <property type="entry name" value="Sig_transdc_His_kin-like_C"/>
</dbReference>
<dbReference type="Pfam" id="PF00512">
    <property type="entry name" value="HisKA"/>
    <property type="match status" value="1"/>
</dbReference>
<dbReference type="PRINTS" id="PR00344">
    <property type="entry name" value="BCTRLSENSOR"/>
</dbReference>
<dbReference type="InterPro" id="IPR000014">
    <property type="entry name" value="PAS"/>
</dbReference>
<dbReference type="InterPro" id="IPR001610">
    <property type="entry name" value="PAC"/>
</dbReference>
<accession>A0ABT7E141</accession>
<organism evidence="11 12">
    <name type="scientific">Parachitinimonas caeni</name>
    <dbReference type="NCBI Taxonomy" id="3031301"/>
    <lineage>
        <taxon>Bacteria</taxon>
        <taxon>Pseudomonadati</taxon>
        <taxon>Pseudomonadota</taxon>
        <taxon>Betaproteobacteria</taxon>
        <taxon>Neisseriales</taxon>
        <taxon>Chitinibacteraceae</taxon>
        <taxon>Parachitinimonas</taxon>
    </lineage>
</organism>
<dbReference type="PROSITE" id="PS50109">
    <property type="entry name" value="HIS_KIN"/>
    <property type="match status" value="1"/>
</dbReference>
<proteinExistence type="predicted"/>
<evidence type="ECO:0000256" key="4">
    <source>
        <dbReference type="ARBA" id="ARBA00022679"/>
    </source>
</evidence>
<reference evidence="11" key="1">
    <citation type="submission" date="2023-03" db="EMBL/GenBank/DDBJ databases">
        <title>Chitinimonas shenzhenensis gen. nov., sp. nov., a novel member of family Burkholderiaceae isolated from activated sludge collected in Shen Zhen, China.</title>
        <authorList>
            <person name="Wang X."/>
        </authorList>
    </citation>
    <scope>NUCLEOTIDE SEQUENCE</scope>
    <source>
        <strain evidence="11">DQS-5</strain>
    </source>
</reference>
<evidence type="ECO:0000256" key="2">
    <source>
        <dbReference type="ARBA" id="ARBA00012438"/>
    </source>
</evidence>
<dbReference type="Gene3D" id="3.30.565.10">
    <property type="entry name" value="Histidine kinase-like ATPase, C-terminal domain"/>
    <property type="match status" value="1"/>
</dbReference>
<dbReference type="SMART" id="SM00388">
    <property type="entry name" value="HisKA"/>
    <property type="match status" value="1"/>
</dbReference>
<keyword evidence="5" id="KW-0418">Kinase</keyword>
<dbReference type="PROSITE" id="PS50113">
    <property type="entry name" value="PAC"/>
    <property type="match status" value="1"/>
</dbReference>
<dbReference type="SMART" id="SM00091">
    <property type="entry name" value="PAS"/>
    <property type="match status" value="1"/>
</dbReference>
<dbReference type="InterPro" id="IPR035965">
    <property type="entry name" value="PAS-like_dom_sf"/>
</dbReference>
<protein>
    <recommendedName>
        <fullName evidence="2">histidine kinase</fullName>
        <ecNumber evidence="2">2.7.13.3</ecNumber>
    </recommendedName>
</protein>
<evidence type="ECO:0000313" key="12">
    <source>
        <dbReference type="Proteomes" id="UP001172778"/>
    </source>
</evidence>
<dbReference type="EMBL" id="JARRAF010000030">
    <property type="protein sequence ID" value="MDK2126036.1"/>
    <property type="molecule type" value="Genomic_DNA"/>
</dbReference>
<dbReference type="RefSeq" id="WP_284102351.1">
    <property type="nucleotide sequence ID" value="NZ_JARRAF010000030.1"/>
</dbReference>
<dbReference type="EC" id="2.7.13.3" evidence="2"/>
<dbReference type="SUPFAM" id="SSF55785">
    <property type="entry name" value="PYP-like sensor domain (PAS domain)"/>
    <property type="match status" value="1"/>
</dbReference>
<evidence type="ECO:0000259" key="9">
    <source>
        <dbReference type="PROSITE" id="PS50112"/>
    </source>
</evidence>
<keyword evidence="6 7" id="KW-0472">Membrane</keyword>
<dbReference type="InterPro" id="IPR036890">
    <property type="entry name" value="HATPase_C_sf"/>
</dbReference>
<keyword evidence="12" id="KW-1185">Reference proteome</keyword>
<dbReference type="Pfam" id="PF08447">
    <property type="entry name" value="PAS_3"/>
    <property type="match status" value="1"/>
</dbReference>
<sequence length="784" mass="87811">MAAHAGYRPPLPIYVPLLVAFTVLLVLFLFGLNEQSQLVNSSVEANVRQREQIARLVSDAMAQDLGQAMQSVERFSTELERQLEPPLPDSAAAFSQQFVRFPDGAIRSRTDQYNPARQAGVVLPRSLVPTPALQAFFVEASHYTTLYGLGSQGKRFVNSWILPKTGGEVVFWPDEPRFIYEAAPDFDYRATEWFAPTQPERNPQRKAYWTKLTYDPIPKVWMLSAVAPLYWRGEWFGSVGHDLPLANLLASTELLRQQEGSRFILLTADDVVAASDLYASQIINAKGELRLNQLADKDWANVVAQARRQSLAEGQQLRIRLADQVAFVSRIRGSGWWLVNLVPLAPIVDRIDESFEKLRNIAVLTLLLELAATIAILAWLHWRNRQHFNEMLVLQEDLAAREERFRSLVANIPGIVYRCANDAEWTMHYLSPAVQRMTGYPAEDFIGNRIRSFASIIHPDDQAKVTAGVEAGLNGHQPYQIEYRLVRTDGQLCWVQEQGQGIYDSQGRLIWLDGVIMDITALHEAQSQLRTLNLELEHQVASRTQALSEALRDLENFGHVVAHDLRAPLRHASGFLEIFEESLPPDPSPEQLEQRKPLKRAQQALERMNQMIQALWSVARLGHGALKPSSFPLAPLVNEVATELTTGTRVEVRVGELPRVYADRVLIREVIQNLLENAIKYSSKVGQPQISILNRSQPASGEVVIEIHDNGAGFDPALADRLFIPFQRLHSSEDFPGTGIGLALCARILALHGGHIRAESQPGEGASFYVYLPAHAPEPAHGDD</sequence>
<feature type="domain" description="PAC" evidence="10">
    <location>
        <begin position="479"/>
        <end position="531"/>
    </location>
</feature>
<evidence type="ECO:0000256" key="6">
    <source>
        <dbReference type="ARBA" id="ARBA00023136"/>
    </source>
</evidence>
<name>A0ABT7E141_9NEIS</name>
<dbReference type="PANTHER" id="PTHR42878:SF15">
    <property type="entry name" value="BACTERIOPHYTOCHROME"/>
    <property type="match status" value="1"/>
</dbReference>
<dbReference type="InterPro" id="IPR013655">
    <property type="entry name" value="PAS_fold_3"/>
</dbReference>
<dbReference type="PROSITE" id="PS50112">
    <property type="entry name" value="PAS"/>
    <property type="match status" value="1"/>
</dbReference>
<dbReference type="SUPFAM" id="SSF47384">
    <property type="entry name" value="Homodimeric domain of signal transducing histidine kinase"/>
    <property type="match status" value="1"/>
</dbReference>
<dbReference type="InterPro" id="IPR000700">
    <property type="entry name" value="PAS-assoc_C"/>
</dbReference>
<dbReference type="NCBIfam" id="TIGR00229">
    <property type="entry name" value="sensory_box"/>
    <property type="match status" value="1"/>
</dbReference>
<dbReference type="PANTHER" id="PTHR42878">
    <property type="entry name" value="TWO-COMPONENT HISTIDINE KINASE"/>
    <property type="match status" value="1"/>
</dbReference>
<dbReference type="InterPro" id="IPR036097">
    <property type="entry name" value="HisK_dim/P_sf"/>
</dbReference>